<dbReference type="Proteomes" id="UP000095286">
    <property type="component" value="Unplaced"/>
</dbReference>
<organism evidence="1 2">
    <name type="scientific">Rhabditophanes sp. KR3021</name>
    <dbReference type="NCBI Taxonomy" id="114890"/>
    <lineage>
        <taxon>Eukaryota</taxon>
        <taxon>Metazoa</taxon>
        <taxon>Ecdysozoa</taxon>
        <taxon>Nematoda</taxon>
        <taxon>Chromadorea</taxon>
        <taxon>Rhabditida</taxon>
        <taxon>Tylenchina</taxon>
        <taxon>Panagrolaimomorpha</taxon>
        <taxon>Strongyloidoidea</taxon>
        <taxon>Alloionematidae</taxon>
        <taxon>Rhabditophanes</taxon>
    </lineage>
</organism>
<evidence type="ECO:0000313" key="2">
    <source>
        <dbReference type="WBParaSite" id="RSKR_0000236966.1"/>
    </source>
</evidence>
<sequence length="139" mass="16435">MSPLFKSLFFMAIATTLIYSFAVINRPLHADGTVHARRNDNHYDQKTLDRFDNYIKQSFSNYEGQTLYQDKTRNSRICFFTPVQCRLSSNPRDLQIVPLQTRKDLQTKVFNKNLKNQLEANLIRMNRFENLFKTSNPSY</sequence>
<dbReference type="WBParaSite" id="RSKR_0000236966.1">
    <property type="protein sequence ID" value="RSKR_0000236966.1"/>
    <property type="gene ID" value="RSKR_0000236966"/>
</dbReference>
<protein>
    <submittedName>
        <fullName evidence="2">Secreted protein</fullName>
    </submittedName>
</protein>
<proteinExistence type="predicted"/>
<reference evidence="2" key="1">
    <citation type="submission" date="2016-11" db="UniProtKB">
        <authorList>
            <consortium name="WormBaseParasite"/>
        </authorList>
    </citation>
    <scope>IDENTIFICATION</scope>
    <source>
        <strain evidence="2">KR3021</strain>
    </source>
</reference>
<accession>A0AC35TMH3</accession>
<name>A0AC35TMH3_9BILA</name>
<evidence type="ECO:0000313" key="1">
    <source>
        <dbReference type="Proteomes" id="UP000095286"/>
    </source>
</evidence>